<evidence type="ECO:0000313" key="8">
    <source>
        <dbReference type="Proteomes" id="UP000196655"/>
    </source>
</evidence>
<dbReference type="InterPro" id="IPR049560">
    <property type="entry name" value="MeTrfase_RsmB-F_NOP2_cat"/>
</dbReference>
<evidence type="ECO:0000256" key="5">
    <source>
        <dbReference type="PROSITE-ProRule" id="PRU01023"/>
    </source>
</evidence>
<dbReference type="GO" id="GO:0001510">
    <property type="term" value="P:RNA methylation"/>
    <property type="evidence" value="ECO:0007669"/>
    <property type="project" value="InterPro"/>
</dbReference>
<name>A0A211ZKN5_9PROT</name>
<dbReference type="CDD" id="cd02440">
    <property type="entry name" value="AdoMet_MTases"/>
    <property type="match status" value="1"/>
</dbReference>
<dbReference type="OrthoDB" id="9810297at2"/>
<dbReference type="Gene3D" id="1.10.940.10">
    <property type="entry name" value="NusB-like"/>
    <property type="match status" value="1"/>
</dbReference>
<dbReference type="GO" id="GO:0008173">
    <property type="term" value="F:RNA methyltransferase activity"/>
    <property type="evidence" value="ECO:0007669"/>
    <property type="project" value="InterPro"/>
</dbReference>
<evidence type="ECO:0000256" key="4">
    <source>
        <dbReference type="ARBA" id="ARBA00022884"/>
    </source>
</evidence>
<feature type="binding site" evidence="5">
    <location>
        <position position="267"/>
    </location>
    <ligand>
        <name>S-adenosyl-L-methionine</name>
        <dbReference type="ChEBI" id="CHEBI:59789"/>
    </ligand>
</feature>
<feature type="binding site" evidence="5">
    <location>
        <begin position="246"/>
        <end position="252"/>
    </location>
    <ligand>
        <name>S-adenosyl-L-methionine</name>
        <dbReference type="ChEBI" id="CHEBI:59789"/>
    </ligand>
</feature>
<dbReference type="FunFam" id="3.40.50.150:FF:000257">
    <property type="entry name" value="16S rRNA methyltransferase"/>
    <property type="match status" value="1"/>
</dbReference>
<dbReference type="Pfam" id="PF01189">
    <property type="entry name" value="Methyltr_RsmB-F"/>
    <property type="match status" value="1"/>
</dbReference>
<dbReference type="InterPro" id="IPR001678">
    <property type="entry name" value="MeTrfase_RsmB-F_NOP2_dom"/>
</dbReference>
<keyword evidence="1 5" id="KW-0489">Methyltransferase</keyword>
<reference evidence="8" key="1">
    <citation type="submission" date="2017-05" db="EMBL/GenBank/DDBJ databases">
        <authorList>
            <person name="Macchi M."/>
            <person name="Festa S."/>
            <person name="Coppotelli B.M."/>
            <person name="Morelli I.S."/>
        </authorList>
    </citation>
    <scope>NUCLEOTIDE SEQUENCE [LARGE SCALE GENOMIC DNA]</scope>
    <source>
        <strain evidence="8">I</strain>
    </source>
</reference>
<evidence type="ECO:0000256" key="3">
    <source>
        <dbReference type="ARBA" id="ARBA00022691"/>
    </source>
</evidence>
<keyword evidence="8" id="KW-1185">Reference proteome</keyword>
<dbReference type="SUPFAM" id="SSF48013">
    <property type="entry name" value="NusB-like"/>
    <property type="match status" value="1"/>
</dbReference>
<dbReference type="PROSITE" id="PS51686">
    <property type="entry name" value="SAM_MT_RSMB_NOP"/>
    <property type="match status" value="1"/>
</dbReference>
<dbReference type="Pfam" id="PF01029">
    <property type="entry name" value="NusB"/>
    <property type="match status" value="1"/>
</dbReference>
<dbReference type="PANTHER" id="PTHR22807">
    <property type="entry name" value="NOP2 YEAST -RELATED NOL1/NOP2/FMU SUN DOMAIN-CONTAINING"/>
    <property type="match status" value="1"/>
</dbReference>
<dbReference type="GO" id="GO:0003723">
    <property type="term" value="F:RNA binding"/>
    <property type="evidence" value="ECO:0007669"/>
    <property type="project" value="UniProtKB-UniRule"/>
</dbReference>
<protein>
    <submittedName>
        <fullName evidence="7">MFS transporter</fullName>
    </submittedName>
</protein>
<comment type="caution">
    <text evidence="7">The sequence shown here is derived from an EMBL/GenBank/DDBJ whole genome shotgun (WGS) entry which is preliminary data.</text>
</comment>
<evidence type="ECO:0000313" key="7">
    <source>
        <dbReference type="EMBL" id="OWJ65810.1"/>
    </source>
</evidence>
<dbReference type="InterPro" id="IPR023267">
    <property type="entry name" value="RCMT"/>
</dbReference>
<feature type="active site" description="Nucleophile" evidence="5">
    <location>
        <position position="362"/>
    </location>
</feature>
<keyword evidence="4 5" id="KW-0694">RNA-binding</keyword>
<feature type="domain" description="SAM-dependent MTase RsmB/NOP-type" evidence="6">
    <location>
        <begin position="138"/>
        <end position="430"/>
    </location>
</feature>
<proteinExistence type="inferred from homology"/>
<evidence type="ECO:0000256" key="1">
    <source>
        <dbReference type="ARBA" id="ARBA00022603"/>
    </source>
</evidence>
<dbReference type="InterPro" id="IPR006027">
    <property type="entry name" value="NusB_RsmB_TIM44"/>
</dbReference>
<dbReference type="SUPFAM" id="SSF53335">
    <property type="entry name" value="S-adenosyl-L-methionine-dependent methyltransferases"/>
    <property type="match status" value="1"/>
</dbReference>
<keyword evidence="3 5" id="KW-0949">S-adenosyl-L-methionine</keyword>
<sequence>MTDTGLATRKAAVELLRAVLAQRRPIDEALDAHLALRELEPRDRAFTRLLLTTTLRRLGQIDALIDGALKTPLPRGAATVRDVLRLGLSQRLFLATPSHAAVDTSVELAGLTGFAGMKGLVNAVLRRLAEDGPSLLAGQDAARLNTPDWLWTRLADAYGAETAAAIAEAHLHEAALDLSVKADPEVWATQLDARLLPSGSLRREAGGLVPELPGFSEGAWWVQDAAAALPARLFGPIPGRRILDLCAAPGGKTAQLVAAGAEVTAIDRSTRRLKRVAENLERLGLTAGLHTGDAESFTGGAPYDGVLLDAPCSATGTIRRHPDVPRLKGPEDVAKLAAAQARMLRHAVELVRPGGILIWCTCSLLPEEGESQIDRLLAEDDRLMRVPVAASEIGGAAELLTAAGDVRTLPSHWTDLGGLDGFHIARLKRRS</sequence>
<gene>
    <name evidence="7" type="ORF">BWR60_18025</name>
</gene>
<keyword evidence="2 5" id="KW-0808">Transferase</keyword>
<comment type="similarity">
    <text evidence="5">Belongs to the class I-like SAM-binding methyltransferase superfamily. RsmB/NOP family.</text>
</comment>
<dbReference type="Proteomes" id="UP000196655">
    <property type="component" value="Unassembled WGS sequence"/>
</dbReference>
<dbReference type="AlphaFoldDB" id="A0A211ZKN5"/>
<dbReference type="InterPro" id="IPR035926">
    <property type="entry name" value="NusB-like_sf"/>
</dbReference>
<evidence type="ECO:0000259" key="6">
    <source>
        <dbReference type="PROSITE" id="PS51686"/>
    </source>
</evidence>
<feature type="binding site" evidence="5">
    <location>
        <position position="309"/>
    </location>
    <ligand>
        <name>S-adenosyl-L-methionine</name>
        <dbReference type="ChEBI" id="CHEBI:59789"/>
    </ligand>
</feature>
<dbReference type="GO" id="GO:0006355">
    <property type="term" value="P:regulation of DNA-templated transcription"/>
    <property type="evidence" value="ECO:0007669"/>
    <property type="project" value="InterPro"/>
</dbReference>
<dbReference type="STRING" id="1122125.GCA_000423185_03847"/>
<dbReference type="PRINTS" id="PR02008">
    <property type="entry name" value="RCMTFAMILY"/>
</dbReference>
<evidence type="ECO:0000256" key="2">
    <source>
        <dbReference type="ARBA" id="ARBA00022679"/>
    </source>
</evidence>
<dbReference type="EMBL" id="NHON01000032">
    <property type="protein sequence ID" value="OWJ65810.1"/>
    <property type="molecule type" value="Genomic_DNA"/>
</dbReference>
<dbReference type="PANTHER" id="PTHR22807:SF61">
    <property type="entry name" value="NOL1_NOP2_SUN FAMILY PROTEIN _ ANTITERMINATION NUSB DOMAIN-CONTAINING PROTEIN"/>
    <property type="match status" value="1"/>
</dbReference>
<accession>A0A211ZKN5</accession>
<organism evidence="7 8">
    <name type="scientific">Inquilinus limosus</name>
    <dbReference type="NCBI Taxonomy" id="171674"/>
    <lineage>
        <taxon>Bacteria</taxon>
        <taxon>Pseudomonadati</taxon>
        <taxon>Pseudomonadota</taxon>
        <taxon>Alphaproteobacteria</taxon>
        <taxon>Rhodospirillales</taxon>
        <taxon>Rhodospirillaceae</taxon>
        <taxon>Inquilinus</taxon>
    </lineage>
</organism>
<dbReference type="InterPro" id="IPR029063">
    <property type="entry name" value="SAM-dependent_MTases_sf"/>
</dbReference>
<dbReference type="Gene3D" id="3.40.50.150">
    <property type="entry name" value="Vaccinia Virus protein VP39"/>
    <property type="match status" value="1"/>
</dbReference>
<feature type="binding site" evidence="5">
    <location>
        <position position="293"/>
    </location>
    <ligand>
        <name>S-adenosyl-L-methionine</name>
        <dbReference type="ChEBI" id="CHEBI:59789"/>
    </ligand>
</feature>